<dbReference type="HOGENOM" id="CLU_1462706_0_0_1"/>
<sequence length="185" mass="21183">METINEVPNHLEKVSLRHFPKLPASTKLVIGSNSITGKDLNCLYGQSWLDDSGSVPRQHGNQGRKPKHAVNFDDVRRVVNFNLSYAEEYGLPQPAAPRGRDDEPPIFLPCDSSKKRNHSLYKSAYETDDVRKVEYHTFTSIWTSCCSHIKMFVPCFDVCHWCEVLRRQVLDACKEEEKLAALNEF</sequence>
<name>K1REW6_MAGGI</name>
<organism evidence="1">
    <name type="scientific">Magallana gigas</name>
    <name type="common">Pacific oyster</name>
    <name type="synonym">Crassostrea gigas</name>
    <dbReference type="NCBI Taxonomy" id="29159"/>
    <lineage>
        <taxon>Eukaryota</taxon>
        <taxon>Metazoa</taxon>
        <taxon>Spiralia</taxon>
        <taxon>Lophotrochozoa</taxon>
        <taxon>Mollusca</taxon>
        <taxon>Bivalvia</taxon>
        <taxon>Autobranchia</taxon>
        <taxon>Pteriomorphia</taxon>
        <taxon>Ostreida</taxon>
        <taxon>Ostreoidea</taxon>
        <taxon>Ostreidae</taxon>
        <taxon>Magallana</taxon>
    </lineage>
</organism>
<gene>
    <name evidence="1" type="ORF">CGI_10015068</name>
</gene>
<dbReference type="EMBL" id="JH816112">
    <property type="protein sequence ID" value="EKC42294.1"/>
    <property type="molecule type" value="Genomic_DNA"/>
</dbReference>
<dbReference type="AlphaFoldDB" id="K1REW6"/>
<accession>K1REW6</accession>
<dbReference type="InParanoid" id="K1REW6"/>
<proteinExistence type="predicted"/>
<reference evidence="1" key="1">
    <citation type="journal article" date="2012" name="Nature">
        <title>The oyster genome reveals stress adaptation and complexity of shell formation.</title>
        <authorList>
            <person name="Zhang G."/>
            <person name="Fang X."/>
            <person name="Guo X."/>
            <person name="Li L."/>
            <person name="Luo R."/>
            <person name="Xu F."/>
            <person name="Yang P."/>
            <person name="Zhang L."/>
            <person name="Wang X."/>
            <person name="Qi H."/>
            <person name="Xiong Z."/>
            <person name="Que H."/>
            <person name="Xie Y."/>
            <person name="Holland P.W."/>
            <person name="Paps J."/>
            <person name="Zhu Y."/>
            <person name="Wu F."/>
            <person name="Chen Y."/>
            <person name="Wang J."/>
            <person name="Peng C."/>
            <person name="Meng J."/>
            <person name="Yang L."/>
            <person name="Liu J."/>
            <person name="Wen B."/>
            <person name="Zhang N."/>
            <person name="Huang Z."/>
            <person name="Zhu Q."/>
            <person name="Feng Y."/>
            <person name="Mount A."/>
            <person name="Hedgecock D."/>
            <person name="Xu Z."/>
            <person name="Liu Y."/>
            <person name="Domazet-Loso T."/>
            <person name="Du Y."/>
            <person name="Sun X."/>
            <person name="Zhang S."/>
            <person name="Liu B."/>
            <person name="Cheng P."/>
            <person name="Jiang X."/>
            <person name="Li J."/>
            <person name="Fan D."/>
            <person name="Wang W."/>
            <person name="Fu W."/>
            <person name="Wang T."/>
            <person name="Wang B."/>
            <person name="Zhang J."/>
            <person name="Peng Z."/>
            <person name="Li Y."/>
            <person name="Li N."/>
            <person name="Wang J."/>
            <person name="Chen M."/>
            <person name="He Y."/>
            <person name="Tan F."/>
            <person name="Song X."/>
            <person name="Zheng Q."/>
            <person name="Huang R."/>
            <person name="Yang H."/>
            <person name="Du X."/>
            <person name="Chen L."/>
            <person name="Yang M."/>
            <person name="Gaffney P.M."/>
            <person name="Wang S."/>
            <person name="Luo L."/>
            <person name="She Z."/>
            <person name="Ming Y."/>
            <person name="Huang W."/>
            <person name="Zhang S."/>
            <person name="Huang B."/>
            <person name="Zhang Y."/>
            <person name="Qu T."/>
            <person name="Ni P."/>
            <person name="Miao G."/>
            <person name="Wang J."/>
            <person name="Wang Q."/>
            <person name="Steinberg C.E."/>
            <person name="Wang H."/>
            <person name="Li N."/>
            <person name="Qian L."/>
            <person name="Zhang G."/>
            <person name="Li Y."/>
            <person name="Yang H."/>
            <person name="Liu X."/>
            <person name="Wang J."/>
            <person name="Yin Y."/>
            <person name="Wang J."/>
        </authorList>
    </citation>
    <scope>NUCLEOTIDE SEQUENCE [LARGE SCALE GENOMIC DNA]</scope>
    <source>
        <strain evidence="1">05x7-T-G4-1.051#20</strain>
    </source>
</reference>
<evidence type="ECO:0000313" key="1">
    <source>
        <dbReference type="EMBL" id="EKC42294.1"/>
    </source>
</evidence>
<protein>
    <submittedName>
        <fullName evidence="1">Uncharacterized protein</fullName>
    </submittedName>
</protein>